<proteinExistence type="predicted"/>
<gene>
    <name evidence="2" type="ORF">DYB38_014319</name>
</gene>
<reference evidence="2 3" key="1">
    <citation type="submission" date="2018-08" db="EMBL/GenBank/DDBJ databases">
        <title>Aphanomyces genome sequencing and annotation.</title>
        <authorList>
            <person name="Minardi D."/>
            <person name="Oidtmann B."/>
            <person name="Van Der Giezen M."/>
            <person name="Studholme D.J."/>
        </authorList>
    </citation>
    <scope>NUCLEOTIDE SEQUENCE [LARGE SCALE GENOMIC DNA]</scope>
    <source>
        <strain evidence="2 3">SA</strain>
    </source>
</reference>
<dbReference type="PANTHER" id="PTHR33977">
    <property type="entry name" value="ZINC ION BINDING PROTEIN"/>
    <property type="match status" value="1"/>
</dbReference>
<comment type="caution">
    <text evidence="2">The sequence shown here is derived from an EMBL/GenBank/DDBJ whole genome shotgun (WGS) entry which is preliminary data.</text>
</comment>
<organism evidence="2 3">
    <name type="scientific">Aphanomyces astaci</name>
    <name type="common">Crayfish plague agent</name>
    <dbReference type="NCBI Taxonomy" id="112090"/>
    <lineage>
        <taxon>Eukaryota</taxon>
        <taxon>Sar</taxon>
        <taxon>Stramenopiles</taxon>
        <taxon>Oomycota</taxon>
        <taxon>Saprolegniomycetes</taxon>
        <taxon>Saprolegniales</taxon>
        <taxon>Verrucalvaceae</taxon>
        <taxon>Aphanomyces</taxon>
    </lineage>
</organism>
<evidence type="ECO:0000313" key="3">
    <source>
        <dbReference type="Proteomes" id="UP000265716"/>
    </source>
</evidence>
<dbReference type="Proteomes" id="UP000265716">
    <property type="component" value="Unassembled WGS sequence"/>
</dbReference>
<dbReference type="InterPro" id="IPR018289">
    <property type="entry name" value="MULE_transposase_dom"/>
</dbReference>
<feature type="domain" description="MULE transposase" evidence="1">
    <location>
        <begin position="410"/>
        <end position="510"/>
    </location>
</feature>
<feature type="non-terminal residue" evidence="2">
    <location>
        <position position="1"/>
    </location>
</feature>
<dbReference type="VEuPathDB" id="FungiDB:H257_11194"/>
<sequence length="605" mass="66895">VDVLRTPSLSHAIPAHLRHILWPDTGEAAAPLSPPLHLLADLVENAEGGSLECDVTGTSSYTWSAIPTHLPDNMEVDAGEATTVPIVCVRQPRGNVGDNAEGGAWELDGIVTSSPSHALASLVDYTVDGMWEFDVTGTWGDGAYDTPDFTSEGSNVVDTANDNTWDEIDHDGDEMGDDVILVADFITGPQMSSQARQHEWILVGEFDTYNSAKDRVAPSTTHSTRKSRCTVCQGPGVHEMCARYLTCVCREHCSKHLKLLCCSVNGRTLAFKRGQYGDCSAPSTSSATLAIRSQADRLFAEGITPSRVRHRLKDSVPASAMPSLKWFQNRARYYRMRNLHEHSKPVEMARMLATSWFDPRCDETTFFSFGFDLVHGVPQIGYGGASGVFKVGITTKALLRCMHRDLSLFVFHWDATYKINALAYPVLICGITDPSGNFHPVAFFLIGRESTDEYEWAMKQLMAVYETVVGSCLQLHYVMADAALAPVGTLKTLQPQLGIKAILMCFYHCVACVNKRLGVVPTSVKALVARYLFKVHFSRSVGECHLHWNEAKVAWTACDALEGKGFVRYFEGQWVNGEYCNWQVYHTPGGFPTTNNPCELFNKHF</sequence>
<name>A0A397E405_APHAT</name>
<accession>A0A397E405</accession>
<dbReference type="PANTHER" id="PTHR33977:SF1">
    <property type="entry name" value="ZINC ION BINDING PROTEIN"/>
    <property type="match status" value="1"/>
</dbReference>
<dbReference type="AlphaFoldDB" id="A0A397E405"/>
<protein>
    <recommendedName>
        <fullName evidence="1">MULE transposase domain-containing protein</fullName>
    </recommendedName>
</protein>
<feature type="non-terminal residue" evidence="2">
    <location>
        <position position="605"/>
    </location>
</feature>
<dbReference type="EMBL" id="QUTC01001746">
    <property type="protein sequence ID" value="RHY75998.1"/>
    <property type="molecule type" value="Genomic_DNA"/>
</dbReference>
<dbReference type="Pfam" id="PF10551">
    <property type="entry name" value="MULE"/>
    <property type="match status" value="1"/>
</dbReference>
<evidence type="ECO:0000259" key="1">
    <source>
        <dbReference type="Pfam" id="PF10551"/>
    </source>
</evidence>
<evidence type="ECO:0000313" key="2">
    <source>
        <dbReference type="EMBL" id="RHY75998.1"/>
    </source>
</evidence>